<keyword evidence="5" id="KW-0769">Symport</keyword>
<dbReference type="InterPro" id="IPR001991">
    <property type="entry name" value="Na-dicarboxylate_symporter"/>
</dbReference>
<accession>A0A0S2KB83</accession>
<proteinExistence type="predicted"/>
<feature type="transmembrane region" description="Helical" evidence="8">
    <location>
        <begin position="215"/>
        <end position="239"/>
    </location>
</feature>
<evidence type="ECO:0000256" key="1">
    <source>
        <dbReference type="ARBA" id="ARBA00004651"/>
    </source>
</evidence>
<feature type="transmembrane region" description="Helical" evidence="8">
    <location>
        <begin position="142"/>
        <end position="167"/>
    </location>
</feature>
<dbReference type="PRINTS" id="PR00173">
    <property type="entry name" value="EDTRNSPORT"/>
</dbReference>
<evidence type="ECO:0000256" key="8">
    <source>
        <dbReference type="SAM" id="Phobius"/>
    </source>
</evidence>
<dbReference type="PATRIC" id="fig|1249552.3.peg.916"/>
<evidence type="ECO:0000256" key="2">
    <source>
        <dbReference type="ARBA" id="ARBA00022448"/>
    </source>
</evidence>
<dbReference type="Gene3D" id="1.10.3860.10">
    <property type="entry name" value="Sodium:dicarboxylate symporter"/>
    <property type="match status" value="1"/>
</dbReference>
<sequence length="433" mass="45527">MAGKFKNKMQVWFEIPLWKRIMLALVLGVVVGAIWGEGAQSIRWIGDVFIRLIQMVVVPLVFITIVAGIVSMGDPHKLGSLGIKTLAIYMLTTGLAISIGLILAVVIQPGAGVDLSGADPGTIQEAMPLGERLMSIVPSNPIAALAEGNILAVIFFALLFGVGILTVGKQADPLAHLMEAGSSVMLKLTHWVMEVAPFGVFALIAWVAGTQGAAALLQVVALALTVTLGCFIHVIVVHGSLMRFVLNLNPLDFFKGAKNAMLVAFSTSSSSATLPVSMSVAETNLGIKPVVASTVLPIGATINMDGSALYVGIVSVFAAQAFGVDLTFMDYLLVAASTTLVSIGTAAVPGASIFLMAAVMETIGLNPTQIALVVGFVLPFDRPLDMMRTAVNVTGDLSVATAVARWENEFDEDMFTNRFNQAGENQGRGGQKE</sequence>
<comment type="subcellular location">
    <subcellularLocation>
        <location evidence="1">Cell membrane</location>
        <topology evidence="1">Multi-pass membrane protein</topology>
    </subcellularLocation>
</comment>
<feature type="transmembrane region" description="Helical" evidence="8">
    <location>
        <begin position="85"/>
        <end position="107"/>
    </location>
</feature>
<keyword evidence="4 8" id="KW-0812">Transmembrane</keyword>
<dbReference type="AlphaFoldDB" id="A0A0S2KB83"/>
<dbReference type="InterPro" id="IPR036458">
    <property type="entry name" value="Na:dicarbo_symporter_sf"/>
</dbReference>
<keyword evidence="2" id="KW-0813">Transport</keyword>
<dbReference type="GO" id="GO:0005886">
    <property type="term" value="C:plasma membrane"/>
    <property type="evidence" value="ECO:0007669"/>
    <property type="project" value="UniProtKB-SubCell"/>
</dbReference>
<organism evidence="9 10">
    <name type="scientific">Pseudohongiella spirulinae</name>
    <dbReference type="NCBI Taxonomy" id="1249552"/>
    <lineage>
        <taxon>Bacteria</taxon>
        <taxon>Pseudomonadati</taxon>
        <taxon>Pseudomonadota</taxon>
        <taxon>Gammaproteobacteria</taxon>
        <taxon>Pseudomonadales</taxon>
        <taxon>Pseudohongiellaceae</taxon>
        <taxon>Pseudohongiella</taxon>
    </lineage>
</organism>
<evidence type="ECO:0000256" key="3">
    <source>
        <dbReference type="ARBA" id="ARBA00022475"/>
    </source>
</evidence>
<feature type="transmembrane region" description="Helical" evidence="8">
    <location>
        <begin position="188"/>
        <end position="209"/>
    </location>
</feature>
<dbReference type="KEGG" id="pspi:PS2015_911"/>
<feature type="transmembrane region" description="Helical" evidence="8">
    <location>
        <begin position="298"/>
        <end position="319"/>
    </location>
</feature>
<feature type="transmembrane region" description="Helical" evidence="8">
    <location>
        <begin position="331"/>
        <end position="357"/>
    </location>
</feature>
<protein>
    <submittedName>
        <fullName evidence="9">Sodium:dicarboxylate symporter</fullName>
    </submittedName>
</protein>
<dbReference type="Pfam" id="PF00375">
    <property type="entry name" value="SDF"/>
    <property type="match status" value="1"/>
</dbReference>
<evidence type="ECO:0000313" key="9">
    <source>
        <dbReference type="EMBL" id="ALO45581.1"/>
    </source>
</evidence>
<dbReference type="PANTHER" id="PTHR42865:SF7">
    <property type="entry name" value="PROTON_GLUTAMATE-ASPARTATE SYMPORTER"/>
    <property type="match status" value="1"/>
</dbReference>
<dbReference type="PANTHER" id="PTHR42865">
    <property type="entry name" value="PROTON/GLUTAMATE-ASPARTATE SYMPORTER"/>
    <property type="match status" value="1"/>
</dbReference>
<dbReference type="FunFam" id="1.10.3860.10:FF:000001">
    <property type="entry name" value="C4-dicarboxylate transport protein"/>
    <property type="match status" value="1"/>
</dbReference>
<keyword evidence="6 8" id="KW-1133">Transmembrane helix</keyword>
<keyword evidence="7 8" id="KW-0472">Membrane</keyword>
<dbReference type="GO" id="GO:0006835">
    <property type="term" value="P:dicarboxylic acid transport"/>
    <property type="evidence" value="ECO:0007669"/>
    <property type="project" value="TreeGrafter"/>
</dbReference>
<dbReference type="SUPFAM" id="SSF118215">
    <property type="entry name" value="Proton glutamate symport protein"/>
    <property type="match status" value="1"/>
</dbReference>
<name>A0A0S2KB83_9GAMM</name>
<evidence type="ECO:0000256" key="4">
    <source>
        <dbReference type="ARBA" id="ARBA00022692"/>
    </source>
</evidence>
<evidence type="ECO:0000256" key="7">
    <source>
        <dbReference type="ARBA" id="ARBA00023136"/>
    </source>
</evidence>
<feature type="transmembrane region" description="Helical" evidence="8">
    <location>
        <begin position="48"/>
        <end position="73"/>
    </location>
</feature>
<dbReference type="EMBL" id="CP013189">
    <property type="protein sequence ID" value="ALO45581.1"/>
    <property type="molecule type" value="Genomic_DNA"/>
</dbReference>
<gene>
    <name evidence="9" type="ORF">PS2015_911</name>
</gene>
<reference evidence="9 10" key="1">
    <citation type="submission" date="2015-11" db="EMBL/GenBank/DDBJ databases">
        <authorList>
            <person name="Zhang Y."/>
            <person name="Guo Z."/>
        </authorList>
    </citation>
    <scope>NUCLEOTIDE SEQUENCE [LARGE SCALE GENOMIC DNA]</scope>
    <source>
        <strain evidence="9 10">KCTC 32221</strain>
    </source>
</reference>
<keyword evidence="3" id="KW-1003">Cell membrane</keyword>
<dbReference type="Proteomes" id="UP000065641">
    <property type="component" value="Chromosome"/>
</dbReference>
<evidence type="ECO:0000256" key="6">
    <source>
        <dbReference type="ARBA" id="ARBA00022989"/>
    </source>
</evidence>
<keyword evidence="10" id="KW-1185">Reference proteome</keyword>
<dbReference type="STRING" id="1249552.PS2015_911"/>
<dbReference type="GO" id="GO:0015293">
    <property type="term" value="F:symporter activity"/>
    <property type="evidence" value="ECO:0007669"/>
    <property type="project" value="UniProtKB-KW"/>
</dbReference>
<evidence type="ECO:0000256" key="5">
    <source>
        <dbReference type="ARBA" id="ARBA00022847"/>
    </source>
</evidence>
<evidence type="ECO:0000313" key="10">
    <source>
        <dbReference type="Proteomes" id="UP000065641"/>
    </source>
</evidence>